<proteinExistence type="predicted"/>
<dbReference type="Proteomes" id="UP000546324">
    <property type="component" value="Unassembled WGS sequence"/>
</dbReference>
<dbReference type="EMBL" id="JACHMQ010000001">
    <property type="protein sequence ID" value="MBB6398305.1"/>
    <property type="molecule type" value="Genomic_DNA"/>
</dbReference>
<comment type="caution">
    <text evidence="1">The sequence shown here is derived from an EMBL/GenBank/DDBJ whole genome shotgun (WGS) entry which is preliminary data.</text>
</comment>
<dbReference type="RefSeq" id="WP_185029131.1">
    <property type="nucleotide sequence ID" value="NZ_JACHMQ010000001.1"/>
</dbReference>
<keyword evidence="2" id="KW-1185">Reference proteome</keyword>
<protein>
    <submittedName>
        <fullName evidence="1">Uncharacterized protein</fullName>
    </submittedName>
</protein>
<gene>
    <name evidence="1" type="ORF">BKA00_005219</name>
</gene>
<name>A0A7X0G430_9ACTN</name>
<reference evidence="1 2" key="1">
    <citation type="submission" date="2020-08" db="EMBL/GenBank/DDBJ databases">
        <title>Sequencing the genomes of 1000 actinobacteria strains.</title>
        <authorList>
            <person name="Klenk H.-P."/>
        </authorList>
    </citation>
    <scope>NUCLEOTIDE SEQUENCE [LARGE SCALE GENOMIC DNA]</scope>
    <source>
        <strain evidence="1 2">DSM 43675</strain>
    </source>
</reference>
<organism evidence="1 2">
    <name type="scientific">Actinomadura coerulea</name>
    <dbReference type="NCBI Taxonomy" id="46159"/>
    <lineage>
        <taxon>Bacteria</taxon>
        <taxon>Bacillati</taxon>
        <taxon>Actinomycetota</taxon>
        <taxon>Actinomycetes</taxon>
        <taxon>Streptosporangiales</taxon>
        <taxon>Thermomonosporaceae</taxon>
        <taxon>Actinomadura</taxon>
    </lineage>
</organism>
<evidence type="ECO:0000313" key="2">
    <source>
        <dbReference type="Proteomes" id="UP000546324"/>
    </source>
</evidence>
<sequence length="151" mass="17004">MSITAEQAVTAAENPRELLDGRLFDTLSAYVARRQEVTLAYAERMVEQMLVWLKAVADSPHVRLAMDESVDPAWHAFILHSQDYADFCDRMYGRYLHHVPPTLDASMSREEVERTMPALHATGYPVDAEFWVGAKPCCPPNPCVVSVRPEA</sequence>
<accession>A0A7X0G430</accession>
<evidence type="ECO:0000313" key="1">
    <source>
        <dbReference type="EMBL" id="MBB6398305.1"/>
    </source>
</evidence>
<dbReference type="AlphaFoldDB" id="A0A7X0G430"/>